<keyword evidence="3" id="KW-1185">Reference proteome</keyword>
<dbReference type="RefSeq" id="WP_130611686.1">
    <property type="nucleotide sequence ID" value="NZ_SGIU01000001.1"/>
</dbReference>
<dbReference type="Pfam" id="PF12146">
    <property type="entry name" value="Hydrolase_4"/>
    <property type="match status" value="1"/>
</dbReference>
<name>A0A4Q8QG79_9FLAO</name>
<feature type="domain" description="Serine aminopeptidase S33" evidence="1">
    <location>
        <begin position="24"/>
        <end position="151"/>
    </location>
</feature>
<dbReference type="Gene3D" id="3.40.50.1820">
    <property type="entry name" value="alpha/beta hydrolase"/>
    <property type="match status" value="1"/>
</dbReference>
<dbReference type="GO" id="GO:0016787">
    <property type="term" value="F:hydrolase activity"/>
    <property type="evidence" value="ECO:0007669"/>
    <property type="project" value="UniProtKB-KW"/>
</dbReference>
<dbReference type="EMBL" id="SGIU01000001">
    <property type="protein sequence ID" value="TAI49562.1"/>
    <property type="molecule type" value="Genomic_DNA"/>
</dbReference>
<dbReference type="InterPro" id="IPR029058">
    <property type="entry name" value="AB_hydrolase_fold"/>
</dbReference>
<dbReference type="InterPro" id="IPR022742">
    <property type="entry name" value="Hydrolase_4"/>
</dbReference>
<dbReference type="AlphaFoldDB" id="A0A4Q8QG79"/>
<evidence type="ECO:0000313" key="3">
    <source>
        <dbReference type="Proteomes" id="UP000291981"/>
    </source>
</evidence>
<proteinExistence type="predicted"/>
<accession>A0A4Q8QG79</accession>
<comment type="caution">
    <text evidence="2">The sequence shown here is derived from an EMBL/GenBank/DDBJ whole genome shotgun (WGS) entry which is preliminary data.</text>
</comment>
<keyword evidence="2" id="KW-0378">Hydrolase</keyword>
<protein>
    <submittedName>
        <fullName evidence="2">Alpha/beta fold hydrolase</fullName>
    </submittedName>
</protein>
<dbReference type="OrthoDB" id="9785076at2"/>
<sequence>MTKLEVTTNLGHVIVATGYGQQNCKDILVIVPATGVKQSFYSAFASYMAEKGMWVLTFDYLGIGESLRSPIAQVRCNAQEWGSADLEGVLSFVRATNSDGRLCILGHSIGGQLIGLAPTARKASCIVLIGAQCGYWKFWTGLSRAKMLFNWYLLLPTLTSLFGYFPSKHILGMENLPKRMALQWRYWCTLPNYILDDVPQSHCFYKEIEAELLVFSMERDAFAPIASVACLAGWFGSKKRKHVHIRDQDYQVGHIGHFGIFKERKGETLWPILARQIQLS</sequence>
<dbReference type="Proteomes" id="UP000291981">
    <property type="component" value="Unassembled WGS sequence"/>
</dbReference>
<gene>
    <name evidence="2" type="ORF">EW142_07120</name>
</gene>
<organism evidence="2 3">
    <name type="scientific">Flagellimonas allohymeniacidonis</name>
    <dbReference type="NCBI Taxonomy" id="2517819"/>
    <lineage>
        <taxon>Bacteria</taxon>
        <taxon>Pseudomonadati</taxon>
        <taxon>Bacteroidota</taxon>
        <taxon>Flavobacteriia</taxon>
        <taxon>Flavobacteriales</taxon>
        <taxon>Flavobacteriaceae</taxon>
        <taxon>Flagellimonas</taxon>
    </lineage>
</organism>
<dbReference type="SUPFAM" id="SSF53474">
    <property type="entry name" value="alpha/beta-Hydrolases"/>
    <property type="match status" value="1"/>
</dbReference>
<dbReference type="InterPro" id="IPR017208">
    <property type="entry name" value="UCP037442_abhydr"/>
</dbReference>
<reference evidence="2 3" key="1">
    <citation type="submission" date="2019-02" db="EMBL/GenBank/DDBJ databases">
        <title>Draft genome sequence of Muricauda sp. 176CP4-71.</title>
        <authorList>
            <person name="Park J.-S."/>
        </authorList>
    </citation>
    <scope>NUCLEOTIDE SEQUENCE [LARGE SCALE GENOMIC DNA]</scope>
    <source>
        <strain evidence="2 3">176CP4-71</strain>
    </source>
</reference>
<evidence type="ECO:0000259" key="1">
    <source>
        <dbReference type="Pfam" id="PF12146"/>
    </source>
</evidence>
<dbReference type="PIRSF" id="PIRSF037442">
    <property type="entry name" value="UCP037442_abhydr"/>
    <property type="match status" value="1"/>
</dbReference>
<evidence type="ECO:0000313" key="2">
    <source>
        <dbReference type="EMBL" id="TAI49562.1"/>
    </source>
</evidence>